<reference evidence="2 3" key="1">
    <citation type="journal article" date="2020" name="bioRxiv">
        <title>Metabolic contributions of an alphaproteobacterial endosymbiont in the apicomplexan Cardiosporidium cionae.</title>
        <authorList>
            <person name="Hunter E.S."/>
            <person name="Paight C.J."/>
            <person name="Lane C.E."/>
        </authorList>
    </citation>
    <scope>NUCLEOTIDE SEQUENCE [LARGE SCALE GENOMIC DNA]</scope>
    <source>
        <strain evidence="2">ESH_2018</strain>
    </source>
</reference>
<accession>A0ABQ7J692</accession>
<sequence>MMHLDGYSDEKEEELRSIKSDHDNCTVHAEKSSIPIVDISAVSSEEISLDALLGMDHGNSDDEASTKQLEESRPSTAKDNSSLPSSLPSAGKNALSQSVLTFKSYADAKAAATDVKKYEAYNHIPASAHPSMTGKEKEMDSIPLGLPSIGWHVPLTAIHTMKDNDSLTTKKGGAQTNMEAPSKRAGQTVKEKEKLKRFKGQSSHQSWKPEEWMKMRQTFD</sequence>
<feature type="region of interest" description="Disordered" evidence="1">
    <location>
        <begin position="1"/>
        <end position="30"/>
    </location>
</feature>
<keyword evidence="3" id="KW-1185">Reference proteome</keyword>
<feature type="region of interest" description="Disordered" evidence="1">
    <location>
        <begin position="52"/>
        <end position="91"/>
    </location>
</feature>
<name>A0ABQ7J692_9APIC</name>
<feature type="compositionally biased region" description="Polar residues" evidence="1">
    <location>
        <begin position="74"/>
        <end position="91"/>
    </location>
</feature>
<protein>
    <submittedName>
        <fullName evidence="2">Uncharacterized protein</fullName>
    </submittedName>
</protein>
<feature type="compositionally biased region" description="Basic and acidic residues" evidence="1">
    <location>
        <begin position="207"/>
        <end position="220"/>
    </location>
</feature>
<evidence type="ECO:0000256" key="1">
    <source>
        <dbReference type="SAM" id="MobiDB-lite"/>
    </source>
</evidence>
<dbReference type="PANTHER" id="PTHR35321">
    <property type="entry name" value="OS02G0753200 PROTEIN"/>
    <property type="match status" value="1"/>
</dbReference>
<dbReference type="InterPro" id="IPR040306">
    <property type="entry name" value="Os02g0753200-like"/>
</dbReference>
<feature type="region of interest" description="Disordered" evidence="1">
    <location>
        <begin position="169"/>
        <end position="220"/>
    </location>
</feature>
<gene>
    <name evidence="2" type="ORF">IE077_000895</name>
</gene>
<feature type="compositionally biased region" description="Polar residues" evidence="1">
    <location>
        <begin position="169"/>
        <end position="179"/>
    </location>
</feature>
<evidence type="ECO:0000313" key="2">
    <source>
        <dbReference type="EMBL" id="KAF8819521.1"/>
    </source>
</evidence>
<evidence type="ECO:0000313" key="3">
    <source>
        <dbReference type="Proteomes" id="UP000823046"/>
    </source>
</evidence>
<dbReference type="EMBL" id="JADAQX010000714">
    <property type="protein sequence ID" value="KAF8819521.1"/>
    <property type="molecule type" value="Genomic_DNA"/>
</dbReference>
<proteinExistence type="predicted"/>
<dbReference type="PANTHER" id="PTHR35321:SF1">
    <property type="entry name" value="OS02G0753200 PROTEIN"/>
    <property type="match status" value="1"/>
</dbReference>
<dbReference type="Proteomes" id="UP000823046">
    <property type="component" value="Unassembled WGS sequence"/>
</dbReference>
<organism evidence="2 3">
    <name type="scientific">Cardiosporidium cionae</name>
    <dbReference type="NCBI Taxonomy" id="476202"/>
    <lineage>
        <taxon>Eukaryota</taxon>
        <taxon>Sar</taxon>
        <taxon>Alveolata</taxon>
        <taxon>Apicomplexa</taxon>
        <taxon>Aconoidasida</taxon>
        <taxon>Nephromycida</taxon>
        <taxon>Cardiosporidium</taxon>
    </lineage>
</organism>
<feature type="compositionally biased region" description="Basic and acidic residues" evidence="1">
    <location>
        <begin position="58"/>
        <end position="73"/>
    </location>
</feature>
<comment type="caution">
    <text evidence="2">The sequence shown here is derived from an EMBL/GenBank/DDBJ whole genome shotgun (WGS) entry which is preliminary data.</text>
</comment>